<reference evidence="1" key="1">
    <citation type="submission" date="2022-02" db="EMBL/GenBank/DDBJ databases">
        <title>Plant Genome Project.</title>
        <authorList>
            <person name="Zhang R.-G."/>
        </authorList>
    </citation>
    <scope>NUCLEOTIDE SEQUENCE</scope>
    <source>
        <strain evidence="1">AT1</strain>
    </source>
</reference>
<sequence>MGSAHNTLPPKTIKHRRRLLPHHLLRLLCHLHHHNLHLCLLLHYHRRWRLLLLPTPAVVNIAMLCPPIWLPPTRPPPKPQPPEYPGPLIRWMTISRIKTTTNIAPAAIKKILAKVKDWIDFAAIEDLLISHACAAEIAAGFEAAKGDYEAAKFGPLIPQSLELLLDVLLSSYQLLIFWRAKREDGVLAGIILDDGHDTDVEWNHIQEWKCWFLEVVSKAVCFDLVVVFGTYWRLDFSLQFFLETKSFCFRLKLVSIDCVLLAKFECQQQLTYSLPSVTDLQQQYQQFKQLTKAFQSKHSQSNSRVFFREPSSVICCLEVFFPFDISRLIKKHAQDWAVNLGLPEWRSKRAEQDLMAQGKVERSGLRKSFRMEEKARRASTESPPLANSAMIKFHEETLVLSTYLLNKVVRFLEQPVE</sequence>
<name>A0ACC0NV10_RHOML</name>
<dbReference type="EMBL" id="CM046392">
    <property type="protein sequence ID" value="KAI8556699.1"/>
    <property type="molecule type" value="Genomic_DNA"/>
</dbReference>
<dbReference type="Proteomes" id="UP001062846">
    <property type="component" value="Chromosome 5"/>
</dbReference>
<protein>
    <submittedName>
        <fullName evidence="1">Uncharacterized protein</fullName>
    </submittedName>
</protein>
<keyword evidence="2" id="KW-1185">Reference proteome</keyword>
<gene>
    <name evidence="1" type="ORF">RHMOL_Rhmol05G0274200</name>
</gene>
<evidence type="ECO:0000313" key="2">
    <source>
        <dbReference type="Proteomes" id="UP001062846"/>
    </source>
</evidence>
<accession>A0ACC0NV10</accession>
<organism evidence="1 2">
    <name type="scientific">Rhododendron molle</name>
    <name type="common">Chinese azalea</name>
    <name type="synonym">Azalea mollis</name>
    <dbReference type="NCBI Taxonomy" id="49168"/>
    <lineage>
        <taxon>Eukaryota</taxon>
        <taxon>Viridiplantae</taxon>
        <taxon>Streptophyta</taxon>
        <taxon>Embryophyta</taxon>
        <taxon>Tracheophyta</taxon>
        <taxon>Spermatophyta</taxon>
        <taxon>Magnoliopsida</taxon>
        <taxon>eudicotyledons</taxon>
        <taxon>Gunneridae</taxon>
        <taxon>Pentapetalae</taxon>
        <taxon>asterids</taxon>
        <taxon>Ericales</taxon>
        <taxon>Ericaceae</taxon>
        <taxon>Ericoideae</taxon>
        <taxon>Rhodoreae</taxon>
        <taxon>Rhododendron</taxon>
    </lineage>
</organism>
<proteinExistence type="predicted"/>
<comment type="caution">
    <text evidence="1">The sequence shown here is derived from an EMBL/GenBank/DDBJ whole genome shotgun (WGS) entry which is preliminary data.</text>
</comment>
<evidence type="ECO:0000313" key="1">
    <source>
        <dbReference type="EMBL" id="KAI8556699.1"/>
    </source>
</evidence>